<dbReference type="Gene3D" id="3.60.15.10">
    <property type="entry name" value="Ribonuclease Z/Hydroxyacylglutathione hydrolase-like"/>
    <property type="match status" value="1"/>
</dbReference>
<evidence type="ECO:0000256" key="3">
    <source>
        <dbReference type="ARBA" id="ARBA00004418"/>
    </source>
</evidence>
<dbReference type="PANTHER" id="PTHR42951">
    <property type="entry name" value="METALLO-BETA-LACTAMASE DOMAIN-CONTAINING"/>
    <property type="match status" value="1"/>
</dbReference>
<dbReference type="SMART" id="SM00849">
    <property type="entry name" value="Lactamase_B"/>
    <property type="match status" value="1"/>
</dbReference>
<evidence type="ECO:0000256" key="12">
    <source>
        <dbReference type="ARBA" id="ARBA00023251"/>
    </source>
</evidence>
<feature type="chain" id="PRO_5015126315" description="beta-lactamase" evidence="13">
    <location>
        <begin position="24"/>
        <end position="253"/>
    </location>
</feature>
<feature type="domain" description="Metallo-beta-lactamase" evidence="14">
    <location>
        <begin position="54"/>
        <end position="224"/>
    </location>
</feature>
<comment type="similarity">
    <text evidence="4">Belongs to the metallo-beta-lactamase superfamily. Class-B beta-lactamase family.</text>
</comment>
<reference evidence="15 16" key="1">
    <citation type="submission" date="2018-03" db="EMBL/GenBank/DDBJ databases">
        <title>Genomic Encyclopedia of Type Strains, Phase III (KMG-III): the genomes of soil and plant-associated and newly described type strains.</title>
        <authorList>
            <person name="Whitman W."/>
        </authorList>
    </citation>
    <scope>NUCLEOTIDE SEQUENCE [LARGE SCALE GENOMIC DNA]</scope>
    <source>
        <strain evidence="15 16">CGMCC 1.12700</strain>
    </source>
</reference>
<evidence type="ECO:0000256" key="13">
    <source>
        <dbReference type="SAM" id="SignalP"/>
    </source>
</evidence>
<evidence type="ECO:0000313" key="16">
    <source>
        <dbReference type="Proteomes" id="UP000240572"/>
    </source>
</evidence>
<evidence type="ECO:0000256" key="8">
    <source>
        <dbReference type="ARBA" id="ARBA00022729"/>
    </source>
</evidence>
<keyword evidence="16" id="KW-1185">Reference proteome</keyword>
<keyword evidence="8 13" id="KW-0732">Signal</keyword>
<evidence type="ECO:0000256" key="2">
    <source>
        <dbReference type="ARBA" id="ARBA00001947"/>
    </source>
</evidence>
<dbReference type="NCBIfam" id="NF012229">
    <property type="entry name" value="bla_class_B_core"/>
    <property type="match status" value="1"/>
</dbReference>
<comment type="cofactor">
    <cofactor evidence="2">
        <name>Zn(2+)</name>
        <dbReference type="ChEBI" id="CHEBI:29105"/>
    </cofactor>
</comment>
<keyword evidence="11" id="KW-0862">Zinc</keyword>
<dbReference type="InterPro" id="IPR001018">
    <property type="entry name" value="Beta-lactamase_class-B_CS"/>
</dbReference>
<keyword evidence="12" id="KW-0046">Antibiotic resistance</keyword>
<sequence length="253" mass="28796">MPTRMIKTMALLLGISATTLASATENKPALEIKQLTGDFYIFTTYQVYNNQPVPANGMYVVTDKGVVMLDGAWDPTQNQPLLDSIEARHHKKVVLEIGTHYHSDRSGAFDFLRKKGVKTYSSLKTLELCKEFKEHEAEFYFTKDTTFHVGKLEFETYYAGPGHTKDNIVIWFPKAKVLYGGCLIKSADATDLGNVQDANLKQWPETLKKLQQRFPEPAYIIPGHGDWSSRRALIHTLELLQRDKRNRNETGKK</sequence>
<dbReference type="GO" id="GO:0008800">
    <property type="term" value="F:beta-lactamase activity"/>
    <property type="evidence" value="ECO:0007669"/>
    <property type="project" value="UniProtKB-EC"/>
</dbReference>
<dbReference type="GO" id="GO:0008270">
    <property type="term" value="F:zinc ion binding"/>
    <property type="evidence" value="ECO:0007669"/>
    <property type="project" value="InterPro"/>
</dbReference>
<keyword evidence="7" id="KW-0479">Metal-binding</keyword>
<accession>A0A2P8DAZ9</accession>
<evidence type="ECO:0000256" key="7">
    <source>
        <dbReference type="ARBA" id="ARBA00022723"/>
    </source>
</evidence>
<dbReference type="EMBL" id="PYGD01000001">
    <property type="protein sequence ID" value="PSK94361.1"/>
    <property type="molecule type" value="Genomic_DNA"/>
</dbReference>
<comment type="subunit">
    <text evidence="5">Monomer.</text>
</comment>
<comment type="subcellular location">
    <subcellularLocation>
        <location evidence="3">Periplasm</location>
    </subcellularLocation>
</comment>
<dbReference type="Pfam" id="PF00753">
    <property type="entry name" value="Lactamase_B"/>
    <property type="match status" value="1"/>
</dbReference>
<dbReference type="NCBIfam" id="NF033088">
    <property type="entry name" value="bla_subclass_B1"/>
    <property type="match status" value="1"/>
</dbReference>
<dbReference type="SUPFAM" id="SSF56281">
    <property type="entry name" value="Metallo-hydrolase/oxidoreductase"/>
    <property type="match status" value="1"/>
</dbReference>
<evidence type="ECO:0000256" key="10">
    <source>
        <dbReference type="ARBA" id="ARBA00022801"/>
    </source>
</evidence>
<evidence type="ECO:0000256" key="9">
    <source>
        <dbReference type="ARBA" id="ARBA00022764"/>
    </source>
</evidence>
<evidence type="ECO:0000256" key="4">
    <source>
        <dbReference type="ARBA" id="ARBA00005250"/>
    </source>
</evidence>
<dbReference type="GO" id="GO:0046677">
    <property type="term" value="P:response to antibiotic"/>
    <property type="evidence" value="ECO:0007669"/>
    <property type="project" value="UniProtKB-KW"/>
</dbReference>
<evidence type="ECO:0000256" key="5">
    <source>
        <dbReference type="ARBA" id="ARBA00011245"/>
    </source>
</evidence>
<comment type="caution">
    <text evidence="15">The sequence shown here is derived from an EMBL/GenBank/DDBJ whole genome shotgun (WGS) entry which is preliminary data.</text>
</comment>
<protein>
    <recommendedName>
        <fullName evidence="6">beta-lactamase</fullName>
        <ecNumber evidence="6">3.5.2.6</ecNumber>
    </recommendedName>
</protein>
<evidence type="ECO:0000256" key="11">
    <source>
        <dbReference type="ARBA" id="ARBA00022833"/>
    </source>
</evidence>
<dbReference type="EC" id="3.5.2.6" evidence="6"/>
<dbReference type="GO" id="GO:0017001">
    <property type="term" value="P:antibiotic catabolic process"/>
    <property type="evidence" value="ECO:0007669"/>
    <property type="project" value="InterPro"/>
</dbReference>
<name>A0A2P8DAZ9_9BACT</name>
<feature type="signal peptide" evidence="13">
    <location>
        <begin position="1"/>
        <end position="23"/>
    </location>
</feature>
<organism evidence="15 16">
    <name type="scientific">Taibaiella chishuiensis</name>
    <dbReference type="NCBI Taxonomy" id="1434707"/>
    <lineage>
        <taxon>Bacteria</taxon>
        <taxon>Pseudomonadati</taxon>
        <taxon>Bacteroidota</taxon>
        <taxon>Chitinophagia</taxon>
        <taxon>Chitinophagales</taxon>
        <taxon>Chitinophagaceae</taxon>
        <taxon>Taibaiella</taxon>
    </lineage>
</organism>
<proteinExistence type="inferred from homology"/>
<evidence type="ECO:0000256" key="6">
    <source>
        <dbReference type="ARBA" id="ARBA00012865"/>
    </source>
</evidence>
<dbReference type="AlphaFoldDB" id="A0A2P8DAZ9"/>
<dbReference type="InterPro" id="IPR050855">
    <property type="entry name" value="NDM-1-like"/>
</dbReference>
<evidence type="ECO:0000259" key="14">
    <source>
        <dbReference type="SMART" id="SM00849"/>
    </source>
</evidence>
<dbReference type="PANTHER" id="PTHR42951:SF4">
    <property type="entry name" value="ACYL-COENZYME A THIOESTERASE MBLAC2"/>
    <property type="match status" value="1"/>
</dbReference>
<keyword evidence="9" id="KW-0574">Periplasm</keyword>
<dbReference type="InterPro" id="IPR036866">
    <property type="entry name" value="RibonucZ/Hydroxyglut_hydro"/>
</dbReference>
<dbReference type="NCBIfam" id="NF012146">
    <property type="entry name" value="blaB-IND-MUS"/>
    <property type="match status" value="1"/>
</dbReference>
<dbReference type="GO" id="GO:0042597">
    <property type="term" value="C:periplasmic space"/>
    <property type="evidence" value="ECO:0007669"/>
    <property type="project" value="UniProtKB-SubCell"/>
</dbReference>
<dbReference type="Proteomes" id="UP000240572">
    <property type="component" value="Unassembled WGS sequence"/>
</dbReference>
<dbReference type="InterPro" id="IPR058199">
    <property type="entry name" value="BlaB//VIM/IMP-1"/>
</dbReference>
<gene>
    <name evidence="15" type="ORF">B0I18_101516</name>
</gene>
<comment type="catalytic activity">
    <reaction evidence="1">
        <text>a beta-lactam + H2O = a substituted beta-amino acid</text>
        <dbReference type="Rhea" id="RHEA:20401"/>
        <dbReference type="ChEBI" id="CHEBI:15377"/>
        <dbReference type="ChEBI" id="CHEBI:35627"/>
        <dbReference type="ChEBI" id="CHEBI:140347"/>
        <dbReference type="EC" id="3.5.2.6"/>
    </reaction>
</comment>
<keyword evidence="10" id="KW-0378">Hydrolase</keyword>
<dbReference type="PROSITE" id="PS00744">
    <property type="entry name" value="BETA_LACTAMASE_B_2"/>
    <property type="match status" value="1"/>
</dbReference>
<evidence type="ECO:0000256" key="1">
    <source>
        <dbReference type="ARBA" id="ARBA00001526"/>
    </source>
</evidence>
<dbReference type="InterPro" id="IPR001279">
    <property type="entry name" value="Metallo-B-lactamas"/>
</dbReference>
<evidence type="ECO:0000313" key="15">
    <source>
        <dbReference type="EMBL" id="PSK94361.1"/>
    </source>
</evidence>